<evidence type="ECO:0000313" key="1">
    <source>
        <dbReference type="EMBL" id="PSR85689.1"/>
    </source>
</evidence>
<evidence type="ECO:0000313" key="2">
    <source>
        <dbReference type="Proteomes" id="UP000241462"/>
    </source>
</evidence>
<gene>
    <name evidence="1" type="ORF">BD289DRAFT_253043</name>
</gene>
<reference evidence="1 2" key="1">
    <citation type="journal article" date="2018" name="Mycol. Prog.">
        <title>Coniella lustricola, a new species from submerged detritus.</title>
        <authorList>
            <person name="Raudabaugh D.B."/>
            <person name="Iturriaga T."/>
            <person name="Carver A."/>
            <person name="Mondo S."/>
            <person name="Pangilinan J."/>
            <person name="Lipzen A."/>
            <person name="He G."/>
            <person name="Amirebrahimi M."/>
            <person name="Grigoriev I.V."/>
            <person name="Miller A.N."/>
        </authorList>
    </citation>
    <scope>NUCLEOTIDE SEQUENCE [LARGE SCALE GENOMIC DNA]</scope>
    <source>
        <strain evidence="1 2">B22-T-1</strain>
    </source>
</reference>
<proteinExistence type="predicted"/>
<dbReference type="Proteomes" id="UP000241462">
    <property type="component" value="Unassembled WGS sequence"/>
</dbReference>
<name>A0A2T3A8D8_9PEZI</name>
<dbReference type="InParanoid" id="A0A2T3A8D8"/>
<accession>A0A2T3A8D8</accession>
<sequence>MGLRKTQSKAMSALSLATTTTTTTKTVLAPRPWTELTTTGCWVPGQFQARQRSVHNLNPPVANWTDHSVSKRVYIFGAGQGAVETRNKKKSVKRPASHANRHLRVLARTMAKLCIEDHLQSDSGMLWRCQNPNCAVKHPGKPKKKSGIAIPKAK</sequence>
<protein>
    <submittedName>
        <fullName evidence="1">Uncharacterized protein</fullName>
    </submittedName>
</protein>
<organism evidence="1 2">
    <name type="scientific">Coniella lustricola</name>
    <dbReference type="NCBI Taxonomy" id="2025994"/>
    <lineage>
        <taxon>Eukaryota</taxon>
        <taxon>Fungi</taxon>
        <taxon>Dikarya</taxon>
        <taxon>Ascomycota</taxon>
        <taxon>Pezizomycotina</taxon>
        <taxon>Sordariomycetes</taxon>
        <taxon>Sordariomycetidae</taxon>
        <taxon>Diaporthales</taxon>
        <taxon>Schizoparmaceae</taxon>
        <taxon>Coniella</taxon>
    </lineage>
</organism>
<keyword evidence="2" id="KW-1185">Reference proteome</keyword>
<dbReference type="EMBL" id="KZ678439">
    <property type="protein sequence ID" value="PSR85689.1"/>
    <property type="molecule type" value="Genomic_DNA"/>
</dbReference>
<dbReference type="AlphaFoldDB" id="A0A2T3A8D8"/>